<dbReference type="EMBL" id="JALGBI010000001">
    <property type="protein sequence ID" value="MCJ0763065.1"/>
    <property type="molecule type" value="Genomic_DNA"/>
</dbReference>
<dbReference type="InterPro" id="IPR017946">
    <property type="entry name" value="PLC-like_Pdiesterase_TIM-brl"/>
</dbReference>
<name>A0A9X1VUA4_9BURK</name>
<evidence type="ECO:0000313" key="2">
    <source>
        <dbReference type="EMBL" id="MCJ0763065.1"/>
    </source>
</evidence>
<dbReference type="Proteomes" id="UP001139447">
    <property type="component" value="Unassembled WGS sequence"/>
</dbReference>
<dbReference type="GO" id="GO:0008081">
    <property type="term" value="F:phosphoric diester hydrolase activity"/>
    <property type="evidence" value="ECO:0007669"/>
    <property type="project" value="InterPro"/>
</dbReference>
<evidence type="ECO:0000259" key="1">
    <source>
        <dbReference type="PROSITE" id="PS51704"/>
    </source>
</evidence>
<reference evidence="2" key="1">
    <citation type="submission" date="2022-03" db="EMBL/GenBank/DDBJ databases">
        <authorList>
            <person name="Woo C.Y."/>
        </authorList>
    </citation>
    <scope>NUCLEOTIDE SEQUENCE</scope>
    <source>
        <strain evidence="2">CYS-02</strain>
    </source>
</reference>
<organism evidence="2 3">
    <name type="scientific">Variovorax terrae</name>
    <dbReference type="NCBI Taxonomy" id="2923278"/>
    <lineage>
        <taxon>Bacteria</taxon>
        <taxon>Pseudomonadati</taxon>
        <taxon>Pseudomonadota</taxon>
        <taxon>Betaproteobacteria</taxon>
        <taxon>Burkholderiales</taxon>
        <taxon>Comamonadaceae</taxon>
        <taxon>Variovorax</taxon>
    </lineage>
</organism>
<dbReference type="GO" id="GO:0006629">
    <property type="term" value="P:lipid metabolic process"/>
    <property type="evidence" value="ECO:0007669"/>
    <property type="project" value="InterPro"/>
</dbReference>
<evidence type="ECO:0000313" key="3">
    <source>
        <dbReference type="Proteomes" id="UP001139447"/>
    </source>
</evidence>
<dbReference type="PANTHER" id="PTHR43805">
    <property type="entry name" value="GLYCEROPHOSPHORYL DIESTER PHOSPHODIESTERASE"/>
    <property type="match status" value="1"/>
</dbReference>
<feature type="domain" description="GP-PDE" evidence="1">
    <location>
        <begin position="51"/>
        <end position="322"/>
    </location>
</feature>
<gene>
    <name evidence="2" type="ORF">MMF98_07565</name>
</gene>
<sequence length="328" mass="35955">MQRLLRILLTALAVFAIAVFALNTSLFTERAPGEPVLLAHRGVAQRHDGSPVGRDDCTATRIVPPTHDFLENTLPSMHASVAAGADVIELDVHPTSDGTFVVFHDWTLDCRTNGHGVTREQPLSYLKALDVGYGYTADGGRSFPLRGKGVGLMPTLDEVLAEFPSQRLLINVKSRDPQEGVKLAGVLNALPAQRRAQLMAYGDAAPIDALRRLAPDVRVFSRESLEACLKRYIATGWFGLMPEACRHTVVLVPINVAPWLWGWPDRFMNRFKDVRSEVFVLGPYHGGGFSTGLDSAEDLARLPEGFSGGVWTNEIELVGKTLKPRGRH</sequence>
<dbReference type="SUPFAM" id="SSF51695">
    <property type="entry name" value="PLC-like phosphodiesterases"/>
    <property type="match status" value="1"/>
</dbReference>
<keyword evidence="3" id="KW-1185">Reference proteome</keyword>
<dbReference type="RefSeq" id="WP_243305643.1">
    <property type="nucleotide sequence ID" value="NZ_JALGBI010000001.1"/>
</dbReference>
<proteinExistence type="predicted"/>
<dbReference type="PROSITE" id="PS51704">
    <property type="entry name" value="GP_PDE"/>
    <property type="match status" value="1"/>
</dbReference>
<protein>
    <submittedName>
        <fullName evidence="2">Glycerophosphodiester phosphodiesterase</fullName>
    </submittedName>
</protein>
<accession>A0A9X1VUA4</accession>
<dbReference type="AlphaFoldDB" id="A0A9X1VUA4"/>
<dbReference type="Gene3D" id="3.20.20.190">
    <property type="entry name" value="Phosphatidylinositol (PI) phosphodiesterase"/>
    <property type="match status" value="1"/>
</dbReference>
<comment type="caution">
    <text evidence="2">The sequence shown here is derived from an EMBL/GenBank/DDBJ whole genome shotgun (WGS) entry which is preliminary data.</text>
</comment>
<dbReference type="InterPro" id="IPR030395">
    <property type="entry name" value="GP_PDE_dom"/>
</dbReference>
<dbReference type="Pfam" id="PF03009">
    <property type="entry name" value="GDPD"/>
    <property type="match status" value="1"/>
</dbReference>
<dbReference type="PANTHER" id="PTHR43805:SF1">
    <property type="entry name" value="GP-PDE DOMAIN-CONTAINING PROTEIN"/>
    <property type="match status" value="1"/>
</dbReference>